<comment type="caution">
    <text evidence="1">The sequence shown here is derived from an EMBL/GenBank/DDBJ whole genome shotgun (WGS) entry which is preliminary data.</text>
</comment>
<dbReference type="Proteomes" id="UP001301958">
    <property type="component" value="Unassembled WGS sequence"/>
</dbReference>
<reference evidence="1" key="2">
    <citation type="submission" date="2023-05" db="EMBL/GenBank/DDBJ databases">
        <authorList>
            <consortium name="Lawrence Berkeley National Laboratory"/>
            <person name="Steindorff A."/>
            <person name="Hensen N."/>
            <person name="Bonometti L."/>
            <person name="Westerberg I."/>
            <person name="Brannstrom I.O."/>
            <person name="Guillou S."/>
            <person name="Cros-Aarteil S."/>
            <person name="Calhoun S."/>
            <person name="Haridas S."/>
            <person name="Kuo A."/>
            <person name="Mondo S."/>
            <person name="Pangilinan J."/>
            <person name="Riley R."/>
            <person name="Labutti K."/>
            <person name="Andreopoulos B."/>
            <person name="Lipzen A."/>
            <person name="Chen C."/>
            <person name="Yanf M."/>
            <person name="Daum C."/>
            <person name="Ng V."/>
            <person name="Clum A."/>
            <person name="Ohm R."/>
            <person name="Martin F."/>
            <person name="Silar P."/>
            <person name="Natvig D."/>
            <person name="Lalanne C."/>
            <person name="Gautier V."/>
            <person name="Ament-Velasquez S.L."/>
            <person name="Kruys A."/>
            <person name="Hutchinson M.I."/>
            <person name="Powell A.J."/>
            <person name="Barry K."/>
            <person name="Miller A.N."/>
            <person name="Grigoriev I.V."/>
            <person name="Debuchy R."/>
            <person name="Gladieux P."/>
            <person name="Thoren M.H."/>
            <person name="Johannesson H."/>
        </authorList>
    </citation>
    <scope>NUCLEOTIDE SEQUENCE</scope>
    <source>
        <strain evidence="1">CBS 990.96</strain>
    </source>
</reference>
<evidence type="ECO:0000313" key="1">
    <source>
        <dbReference type="EMBL" id="KAK4221602.1"/>
    </source>
</evidence>
<dbReference type="AlphaFoldDB" id="A0AAN7BFH7"/>
<accession>A0AAN7BFH7</accession>
<gene>
    <name evidence="1" type="ORF">QBC38DRAFT_461304</name>
</gene>
<organism evidence="1 2">
    <name type="scientific">Podospora fimiseda</name>
    <dbReference type="NCBI Taxonomy" id="252190"/>
    <lineage>
        <taxon>Eukaryota</taxon>
        <taxon>Fungi</taxon>
        <taxon>Dikarya</taxon>
        <taxon>Ascomycota</taxon>
        <taxon>Pezizomycotina</taxon>
        <taxon>Sordariomycetes</taxon>
        <taxon>Sordariomycetidae</taxon>
        <taxon>Sordariales</taxon>
        <taxon>Podosporaceae</taxon>
        <taxon>Podospora</taxon>
    </lineage>
</organism>
<keyword evidence="2" id="KW-1185">Reference proteome</keyword>
<protein>
    <submittedName>
        <fullName evidence="1">Uncharacterized protein</fullName>
    </submittedName>
</protein>
<name>A0AAN7BFH7_9PEZI</name>
<evidence type="ECO:0000313" key="2">
    <source>
        <dbReference type="Proteomes" id="UP001301958"/>
    </source>
</evidence>
<reference evidence="1" key="1">
    <citation type="journal article" date="2023" name="Mol. Phylogenet. Evol.">
        <title>Genome-scale phylogeny and comparative genomics of the fungal order Sordariales.</title>
        <authorList>
            <person name="Hensen N."/>
            <person name="Bonometti L."/>
            <person name="Westerberg I."/>
            <person name="Brannstrom I.O."/>
            <person name="Guillou S."/>
            <person name="Cros-Aarteil S."/>
            <person name="Calhoun S."/>
            <person name="Haridas S."/>
            <person name="Kuo A."/>
            <person name="Mondo S."/>
            <person name="Pangilinan J."/>
            <person name="Riley R."/>
            <person name="LaButti K."/>
            <person name="Andreopoulos B."/>
            <person name="Lipzen A."/>
            <person name="Chen C."/>
            <person name="Yan M."/>
            <person name="Daum C."/>
            <person name="Ng V."/>
            <person name="Clum A."/>
            <person name="Steindorff A."/>
            <person name="Ohm R.A."/>
            <person name="Martin F."/>
            <person name="Silar P."/>
            <person name="Natvig D.O."/>
            <person name="Lalanne C."/>
            <person name="Gautier V."/>
            <person name="Ament-Velasquez S.L."/>
            <person name="Kruys A."/>
            <person name="Hutchinson M.I."/>
            <person name="Powell A.J."/>
            <person name="Barry K."/>
            <person name="Miller A.N."/>
            <person name="Grigoriev I.V."/>
            <person name="Debuchy R."/>
            <person name="Gladieux P."/>
            <person name="Hiltunen Thoren M."/>
            <person name="Johannesson H."/>
        </authorList>
    </citation>
    <scope>NUCLEOTIDE SEQUENCE</scope>
    <source>
        <strain evidence="1">CBS 990.96</strain>
    </source>
</reference>
<sequence length="281" mass="31577">MDHNNYGKGNDATHGERVAAPADEIGDALSAYVHNLVDRLLGAGISWLTILDYAVEVVERLAGGSLICLFHLVIIHEIEWRIFYGIASKFRDDGRGRRGILCQNNNNNMNDHHHNDNHAGHEVPGGAHDPIDEFDDIPMDHYCHDFVQELLDSGADWGAMVEQTVEAIENLPEGSPEWEFQKEIYRDMEWRVTEGAKEPRDQGDGQVICAADTGFDKDFLVIPTLHDVPDAFSHLASLPHRVRTSIATNFHYFCKKPAHELVDTLARGLSEDEIYEAADRL</sequence>
<dbReference type="EMBL" id="MU865531">
    <property type="protein sequence ID" value="KAK4221602.1"/>
    <property type="molecule type" value="Genomic_DNA"/>
</dbReference>
<proteinExistence type="predicted"/>